<comment type="caution">
    <text evidence="2">The sequence shown here is derived from an EMBL/GenBank/DDBJ whole genome shotgun (WGS) entry which is preliminary data.</text>
</comment>
<protein>
    <recommendedName>
        <fullName evidence="1">Predicted 3'-5' exonuclease PolB-like domain-containing protein</fullName>
    </recommendedName>
</protein>
<dbReference type="Gene3D" id="3.30.420.10">
    <property type="entry name" value="Ribonuclease H-like superfamily/Ribonuclease H"/>
    <property type="match status" value="1"/>
</dbReference>
<evidence type="ECO:0000259" key="1">
    <source>
        <dbReference type="Pfam" id="PF10108"/>
    </source>
</evidence>
<reference evidence="2 3" key="1">
    <citation type="journal article" date="2015" name="Nature">
        <title>rRNA introns, odd ribosomes, and small enigmatic genomes across a large radiation of phyla.</title>
        <authorList>
            <person name="Brown C.T."/>
            <person name="Hug L.A."/>
            <person name="Thomas B.C."/>
            <person name="Sharon I."/>
            <person name="Castelle C.J."/>
            <person name="Singh A."/>
            <person name="Wilkins M.J."/>
            <person name="Williams K.H."/>
            <person name="Banfield J.F."/>
        </authorList>
    </citation>
    <scope>NUCLEOTIDE SEQUENCE [LARGE SCALE GENOMIC DNA]</scope>
</reference>
<evidence type="ECO:0000313" key="3">
    <source>
        <dbReference type="Proteomes" id="UP000034644"/>
    </source>
</evidence>
<dbReference type="InterPro" id="IPR036397">
    <property type="entry name" value="RNaseH_sf"/>
</dbReference>
<dbReference type="InterPro" id="IPR019288">
    <property type="entry name" value="3'-5'_exonuclease_PolB-like"/>
</dbReference>
<sequence length="223" mass="26489">MIPELTIGKDFEQLDEVSREYLEKSFERYLKTEEEIEEAKDQLSFSPLTGEIVAVAMINQETSGGVVYFQAPNKKIEEFEENGVRFIPGDEREILSNFWRDIKNFRQFITFNGRTFDCPYLMIRSAVNKVRPTKNLMPYRYASEEHVDLFDQLTFYGAVRRKFNLHMWCKAFDVKSPKEEGISGEDVKQLFKEEKYAEIARYCLGDVFATKELYQYWEKYLKF</sequence>
<dbReference type="EMBL" id="LCLO01000033">
    <property type="protein sequence ID" value="KKU17497.1"/>
    <property type="molecule type" value="Genomic_DNA"/>
</dbReference>
<organism evidence="2 3">
    <name type="scientific">Candidatus Azambacteria bacterium GW2011_GWA2_45_90</name>
    <dbReference type="NCBI Taxonomy" id="1618614"/>
    <lineage>
        <taxon>Bacteria</taxon>
        <taxon>Candidatus Azamiibacteriota</taxon>
    </lineage>
</organism>
<evidence type="ECO:0000313" key="2">
    <source>
        <dbReference type="EMBL" id="KKU17497.1"/>
    </source>
</evidence>
<dbReference type="GO" id="GO:0003676">
    <property type="term" value="F:nucleic acid binding"/>
    <property type="evidence" value="ECO:0007669"/>
    <property type="project" value="InterPro"/>
</dbReference>
<dbReference type="AlphaFoldDB" id="A0A0G1NAV1"/>
<dbReference type="Proteomes" id="UP000034644">
    <property type="component" value="Unassembled WGS sequence"/>
</dbReference>
<proteinExistence type="predicted"/>
<dbReference type="InterPro" id="IPR012337">
    <property type="entry name" value="RNaseH-like_sf"/>
</dbReference>
<name>A0A0G1NAV1_9BACT</name>
<dbReference type="SUPFAM" id="SSF53098">
    <property type="entry name" value="Ribonuclease H-like"/>
    <property type="match status" value="1"/>
</dbReference>
<accession>A0A0G1NAV1</accession>
<dbReference type="Pfam" id="PF10108">
    <property type="entry name" value="DNA_pol_B_exo2"/>
    <property type="match status" value="1"/>
</dbReference>
<gene>
    <name evidence="2" type="ORF">UX27_C0033G0002</name>
</gene>
<feature type="domain" description="Predicted 3'-5' exonuclease PolB-like" evidence="1">
    <location>
        <begin position="89"/>
        <end position="214"/>
    </location>
</feature>